<dbReference type="EMBL" id="OZ021740">
    <property type="protein sequence ID" value="CAK9324049.1"/>
    <property type="molecule type" value="Genomic_DNA"/>
</dbReference>
<protein>
    <submittedName>
        <fullName evidence="1">Uncharacterized protein</fullName>
    </submittedName>
</protein>
<keyword evidence="2" id="KW-1185">Reference proteome</keyword>
<evidence type="ECO:0000313" key="2">
    <source>
        <dbReference type="Proteomes" id="UP001642487"/>
    </source>
</evidence>
<organism evidence="1 2">
    <name type="scientific">Citrullus colocynthis</name>
    <name type="common">colocynth</name>
    <dbReference type="NCBI Taxonomy" id="252529"/>
    <lineage>
        <taxon>Eukaryota</taxon>
        <taxon>Viridiplantae</taxon>
        <taxon>Streptophyta</taxon>
        <taxon>Embryophyta</taxon>
        <taxon>Tracheophyta</taxon>
        <taxon>Spermatophyta</taxon>
        <taxon>Magnoliopsida</taxon>
        <taxon>eudicotyledons</taxon>
        <taxon>Gunneridae</taxon>
        <taxon>Pentapetalae</taxon>
        <taxon>rosids</taxon>
        <taxon>fabids</taxon>
        <taxon>Cucurbitales</taxon>
        <taxon>Cucurbitaceae</taxon>
        <taxon>Benincaseae</taxon>
        <taxon>Citrullus</taxon>
    </lineage>
</organism>
<evidence type="ECO:0000313" key="1">
    <source>
        <dbReference type="EMBL" id="CAK9324049.1"/>
    </source>
</evidence>
<gene>
    <name evidence="1" type="ORF">CITCOLO1_LOCUS16266</name>
</gene>
<name>A0ABP0YU53_9ROSI</name>
<accession>A0ABP0YU53</accession>
<sequence>MTMFCSSFGQSLLVSIERASGQVATKFATQIWSRGHQSSVETQASRSAVGLERCCQ</sequence>
<reference evidence="1 2" key="1">
    <citation type="submission" date="2024-03" db="EMBL/GenBank/DDBJ databases">
        <authorList>
            <person name="Gkanogiannis A."/>
            <person name="Becerra Lopez-Lavalle L."/>
        </authorList>
    </citation>
    <scope>NUCLEOTIDE SEQUENCE [LARGE SCALE GENOMIC DNA]</scope>
</reference>
<feature type="non-terminal residue" evidence="1">
    <location>
        <position position="56"/>
    </location>
</feature>
<proteinExistence type="predicted"/>
<dbReference type="Proteomes" id="UP001642487">
    <property type="component" value="Chromosome 6"/>
</dbReference>